<dbReference type="HOGENOM" id="CLU_018354_0_0_1"/>
<keyword evidence="5" id="KW-0560">Oxidoreductase</keyword>
<accession>M7TE79</accession>
<dbReference type="Proteomes" id="UP000012174">
    <property type="component" value="Unassembled WGS sequence"/>
</dbReference>
<evidence type="ECO:0000259" key="6">
    <source>
        <dbReference type="PROSITE" id="PS51387"/>
    </source>
</evidence>
<dbReference type="OMA" id="MAKQHNI"/>
<dbReference type="eggNOG" id="ENOG502SJ3M">
    <property type="taxonomic scope" value="Eukaryota"/>
</dbReference>
<dbReference type="InterPro" id="IPR016166">
    <property type="entry name" value="FAD-bd_PCMH"/>
</dbReference>
<evidence type="ECO:0000256" key="5">
    <source>
        <dbReference type="ARBA" id="ARBA00023002"/>
    </source>
</evidence>
<dbReference type="GO" id="GO:0071949">
    <property type="term" value="F:FAD binding"/>
    <property type="evidence" value="ECO:0007669"/>
    <property type="project" value="InterPro"/>
</dbReference>
<evidence type="ECO:0000313" key="7">
    <source>
        <dbReference type="EMBL" id="EMR65005.1"/>
    </source>
</evidence>
<dbReference type="KEGG" id="ela:UCREL1_7999"/>
<keyword evidence="4" id="KW-0274">FAD</keyword>
<comment type="similarity">
    <text evidence="1">Belongs to the oxygen-dependent FAD-linked oxidoreductase family.</text>
</comment>
<dbReference type="Pfam" id="PF01565">
    <property type="entry name" value="FAD_binding_4"/>
    <property type="match status" value="1"/>
</dbReference>
<sequence length="485" mass="52457">MFVVVQVALGRLCSMDIAKALDGTQWSAGTTVSFPNSAKFNETTERWTVYSPPTYFAAVSPSDEGAVVKASKVQVATAHDIPFLATGGRHGYTATYGKLQDGLAIDLSQLDSIDIDASASTITVGGGVRIGDIIEPLYEAGFELQTGSCSCPGLVGATLGAGVGRYQGLHGLIIDALLSVRLVVADGRAIEVSEDSYSDLFWGIRGAGTNFGVITSATYKIHKLTNKGRILNADFVFTGNMTTAYFETLKSFGTLPAELVPTQGFFWDASSNSTVLIANWIYIGPEEKGRELMTPIFDIGPVVANVSVVPYNKLIQTMAFGADANLCVPGKSLATYSVNVRQFSVATYEWAFKKVSDFFAQYPAGRGSSFIFETFPNQAVLAVPQEKTCYPWRDAKGNFVFQFSVSKEDNALDEAGNSLGRELRSEFAKTSGYPGLSVYKSYAGGDETPEQIYGKDQLPRLAALKKEWDPTNVFRYSNNLPTQYP</sequence>
<dbReference type="GO" id="GO:0016491">
    <property type="term" value="F:oxidoreductase activity"/>
    <property type="evidence" value="ECO:0007669"/>
    <property type="project" value="UniProtKB-KW"/>
</dbReference>
<reference evidence="8" key="1">
    <citation type="journal article" date="2013" name="Genome Announc.">
        <title>Draft genome sequence of the grapevine dieback fungus Eutypa lata UCR-EL1.</title>
        <authorList>
            <person name="Blanco-Ulate B."/>
            <person name="Rolshausen P.E."/>
            <person name="Cantu D."/>
        </authorList>
    </citation>
    <scope>NUCLEOTIDE SEQUENCE [LARGE SCALE GENOMIC DNA]</scope>
    <source>
        <strain evidence="8">UCR-EL1</strain>
    </source>
</reference>
<proteinExistence type="inferred from homology"/>
<dbReference type="InterPro" id="IPR006094">
    <property type="entry name" value="Oxid_FAD_bind_N"/>
</dbReference>
<dbReference type="Pfam" id="PF08031">
    <property type="entry name" value="BBE"/>
    <property type="match status" value="1"/>
</dbReference>
<evidence type="ECO:0000256" key="3">
    <source>
        <dbReference type="ARBA" id="ARBA00022729"/>
    </source>
</evidence>
<dbReference type="AlphaFoldDB" id="M7TE79"/>
<dbReference type="SUPFAM" id="SSF56176">
    <property type="entry name" value="FAD-binding/transporter-associated domain-like"/>
    <property type="match status" value="1"/>
</dbReference>
<name>M7TE79_EUTLA</name>
<keyword evidence="8" id="KW-1185">Reference proteome</keyword>
<dbReference type="OrthoDB" id="415825at2759"/>
<dbReference type="Gene3D" id="3.40.462.20">
    <property type="match status" value="1"/>
</dbReference>
<dbReference type="InterPro" id="IPR016169">
    <property type="entry name" value="FAD-bd_PCMH_sub2"/>
</dbReference>
<organism evidence="7 8">
    <name type="scientific">Eutypa lata (strain UCR-EL1)</name>
    <name type="common">Grapevine dieback disease fungus</name>
    <name type="synonym">Eutypa armeniacae</name>
    <dbReference type="NCBI Taxonomy" id="1287681"/>
    <lineage>
        <taxon>Eukaryota</taxon>
        <taxon>Fungi</taxon>
        <taxon>Dikarya</taxon>
        <taxon>Ascomycota</taxon>
        <taxon>Pezizomycotina</taxon>
        <taxon>Sordariomycetes</taxon>
        <taxon>Xylariomycetidae</taxon>
        <taxon>Xylariales</taxon>
        <taxon>Diatrypaceae</taxon>
        <taxon>Eutypa</taxon>
    </lineage>
</organism>
<dbReference type="InterPro" id="IPR050416">
    <property type="entry name" value="FAD-linked_Oxidoreductase"/>
</dbReference>
<dbReference type="PROSITE" id="PS51387">
    <property type="entry name" value="FAD_PCMH"/>
    <property type="match status" value="1"/>
</dbReference>
<evidence type="ECO:0000313" key="8">
    <source>
        <dbReference type="Proteomes" id="UP000012174"/>
    </source>
</evidence>
<dbReference type="Gene3D" id="3.30.465.10">
    <property type="match status" value="1"/>
</dbReference>
<keyword evidence="2" id="KW-0285">Flavoprotein</keyword>
<dbReference type="InterPro" id="IPR012951">
    <property type="entry name" value="BBE"/>
</dbReference>
<evidence type="ECO:0000256" key="1">
    <source>
        <dbReference type="ARBA" id="ARBA00005466"/>
    </source>
</evidence>
<evidence type="ECO:0000256" key="2">
    <source>
        <dbReference type="ARBA" id="ARBA00022630"/>
    </source>
</evidence>
<dbReference type="PANTHER" id="PTHR42973:SF32">
    <property type="entry name" value="FAD-LINKED OXIDOREDUCTASE AFOF"/>
    <property type="match status" value="1"/>
</dbReference>
<dbReference type="STRING" id="1287681.M7TE79"/>
<dbReference type="EMBL" id="KB706951">
    <property type="protein sequence ID" value="EMR65005.1"/>
    <property type="molecule type" value="Genomic_DNA"/>
</dbReference>
<feature type="domain" description="FAD-binding PCMH-type" evidence="6">
    <location>
        <begin position="48"/>
        <end position="224"/>
    </location>
</feature>
<gene>
    <name evidence="7" type="ORF">UCREL1_7999</name>
</gene>
<dbReference type="PANTHER" id="PTHR42973">
    <property type="entry name" value="BINDING OXIDOREDUCTASE, PUTATIVE (AFU_ORTHOLOGUE AFUA_1G17690)-RELATED"/>
    <property type="match status" value="1"/>
</dbReference>
<evidence type="ECO:0000256" key="4">
    <source>
        <dbReference type="ARBA" id="ARBA00022827"/>
    </source>
</evidence>
<keyword evidence="3" id="KW-0732">Signal</keyword>
<protein>
    <submittedName>
        <fullName evidence="7">Putative fad binding domain protein</fullName>
    </submittedName>
</protein>
<dbReference type="InterPro" id="IPR036318">
    <property type="entry name" value="FAD-bd_PCMH-like_sf"/>
</dbReference>